<sequence length="53" mass="5500">MVRPQQRGPGAARGACAGRAGDLAIGPVRRRRGPAALCLFYLRLFGAFGSEAG</sequence>
<dbReference type="EMBL" id="LT984807">
    <property type="protein sequence ID" value="SPD59726.1"/>
    <property type="molecule type" value="Genomic_DNA"/>
</dbReference>
<accession>A0A375HRW8</accession>
<evidence type="ECO:0000313" key="4">
    <source>
        <dbReference type="Proteomes" id="UP000256710"/>
    </source>
</evidence>
<organism evidence="2 3">
    <name type="scientific">Cupriavidus neocaledonicus</name>
    <dbReference type="NCBI Taxonomy" id="1040979"/>
    <lineage>
        <taxon>Bacteria</taxon>
        <taxon>Pseudomonadati</taxon>
        <taxon>Pseudomonadota</taxon>
        <taxon>Betaproteobacteria</taxon>
        <taxon>Burkholderiales</taxon>
        <taxon>Burkholderiaceae</taxon>
        <taxon>Cupriavidus</taxon>
    </lineage>
</organism>
<dbReference type="Proteomes" id="UP000255168">
    <property type="component" value="Plasmid II"/>
</dbReference>
<protein>
    <submittedName>
        <fullName evidence="2">Uncharacterized protein</fullName>
    </submittedName>
</protein>
<gene>
    <name evidence="1" type="ORF">CBM2605_B110157</name>
    <name evidence="2" type="ORF">CBM2607_MP20378</name>
</gene>
<geneLocation type="plasmid" evidence="2">
    <name>II</name>
</geneLocation>
<keyword evidence="2" id="KW-0614">Plasmid</keyword>
<geneLocation type="plasmid" evidence="3">
    <name>ii</name>
</geneLocation>
<name>A0A375HRW8_9BURK</name>
<evidence type="ECO:0000313" key="2">
    <source>
        <dbReference type="EMBL" id="SPD59726.1"/>
    </source>
</evidence>
<dbReference type="Proteomes" id="UP000256710">
    <property type="component" value="Unassembled WGS sequence"/>
</dbReference>
<dbReference type="AlphaFoldDB" id="A0A375HRW8"/>
<proteinExistence type="predicted"/>
<reference evidence="3 4" key="1">
    <citation type="submission" date="2018-01" db="EMBL/GenBank/DDBJ databases">
        <authorList>
            <person name="Clerissi C."/>
        </authorList>
    </citation>
    <scope>NUCLEOTIDE SEQUENCE [LARGE SCALE GENOMIC DNA]</scope>
    <source>
        <strain evidence="1">Cupriavidus taiwanensis STM 6082</strain>
        <strain evidence="2">Cupriavidus taiwanensis STM 6160</strain>
        <plasmid evidence="3">ii</plasmid>
        <plasmid evidence="2">II</plasmid>
    </source>
</reference>
<keyword evidence="4" id="KW-1185">Reference proteome</keyword>
<evidence type="ECO:0000313" key="3">
    <source>
        <dbReference type="Proteomes" id="UP000255168"/>
    </source>
</evidence>
<evidence type="ECO:0000313" key="1">
    <source>
        <dbReference type="EMBL" id="SOZ38628.1"/>
    </source>
</evidence>
<dbReference type="EMBL" id="OFTC01000034">
    <property type="protein sequence ID" value="SOZ38628.1"/>
    <property type="molecule type" value="Genomic_DNA"/>
</dbReference>